<organism evidence="1 2">
    <name type="scientific">Aspergillus ellipticus CBS 707.79</name>
    <dbReference type="NCBI Taxonomy" id="1448320"/>
    <lineage>
        <taxon>Eukaryota</taxon>
        <taxon>Fungi</taxon>
        <taxon>Dikarya</taxon>
        <taxon>Ascomycota</taxon>
        <taxon>Pezizomycotina</taxon>
        <taxon>Eurotiomycetes</taxon>
        <taxon>Eurotiomycetidae</taxon>
        <taxon>Eurotiales</taxon>
        <taxon>Aspergillaceae</taxon>
        <taxon>Aspergillus</taxon>
        <taxon>Aspergillus subgen. Circumdati</taxon>
    </lineage>
</organism>
<dbReference type="VEuPathDB" id="FungiDB:BO71DRAFT_399766"/>
<protein>
    <submittedName>
        <fullName evidence="1">Uncharacterized protein</fullName>
    </submittedName>
</protein>
<name>A0A319D7U7_9EURO</name>
<dbReference type="Proteomes" id="UP000247810">
    <property type="component" value="Unassembled WGS sequence"/>
</dbReference>
<gene>
    <name evidence="1" type="ORF">BO71DRAFT_399766</name>
</gene>
<dbReference type="EMBL" id="KZ825894">
    <property type="protein sequence ID" value="PYH93360.1"/>
    <property type="molecule type" value="Genomic_DNA"/>
</dbReference>
<reference evidence="1 2" key="1">
    <citation type="submission" date="2018-02" db="EMBL/GenBank/DDBJ databases">
        <title>The genomes of Aspergillus section Nigri reveals drivers in fungal speciation.</title>
        <authorList>
            <consortium name="DOE Joint Genome Institute"/>
            <person name="Vesth T.C."/>
            <person name="Nybo J."/>
            <person name="Theobald S."/>
            <person name="Brandl J."/>
            <person name="Frisvad J.C."/>
            <person name="Nielsen K.F."/>
            <person name="Lyhne E.K."/>
            <person name="Kogle M.E."/>
            <person name="Kuo A."/>
            <person name="Riley R."/>
            <person name="Clum A."/>
            <person name="Nolan M."/>
            <person name="Lipzen A."/>
            <person name="Salamov A."/>
            <person name="Henrissat B."/>
            <person name="Wiebenga A."/>
            <person name="De vries R.P."/>
            <person name="Grigoriev I.V."/>
            <person name="Mortensen U.H."/>
            <person name="Andersen M.R."/>
            <person name="Baker S.E."/>
        </authorList>
    </citation>
    <scope>NUCLEOTIDE SEQUENCE [LARGE SCALE GENOMIC DNA]</scope>
    <source>
        <strain evidence="1 2">CBS 707.79</strain>
    </source>
</reference>
<evidence type="ECO:0000313" key="1">
    <source>
        <dbReference type="EMBL" id="PYH93360.1"/>
    </source>
</evidence>
<proteinExistence type="predicted"/>
<evidence type="ECO:0000313" key="2">
    <source>
        <dbReference type="Proteomes" id="UP000247810"/>
    </source>
</evidence>
<keyword evidence="2" id="KW-1185">Reference proteome</keyword>
<dbReference type="AlphaFoldDB" id="A0A319D7U7"/>
<accession>A0A319D7U7</accession>
<sequence length="86" mass="9938">MQMLKRGVVDLDAGFMSWRCYIVDNVLPSMFFVHRLSFMGEARWDLIALGYHTGSLPLLQEHLGFVLMDGLFCIHLIVDEESVEFE</sequence>